<keyword evidence="1" id="KW-0812">Transmembrane</keyword>
<feature type="transmembrane region" description="Helical" evidence="1">
    <location>
        <begin position="29"/>
        <end position="47"/>
    </location>
</feature>
<gene>
    <name evidence="3" type="ORF">SAMN02746019_00005110</name>
</gene>
<dbReference type="InterPro" id="IPR017896">
    <property type="entry name" value="4Fe4S_Fe-S-bd"/>
</dbReference>
<evidence type="ECO:0000256" key="1">
    <source>
        <dbReference type="SAM" id="Phobius"/>
    </source>
</evidence>
<evidence type="ECO:0000313" key="3">
    <source>
        <dbReference type="EMBL" id="SNB62409.1"/>
    </source>
</evidence>
<sequence length="160" mass="16837">MLRAIRWGLVISGLGAIALSVVLEKRVGALGLLGLLALSLALNLWLLPRALGRAFGSWRPRLPRPAPPPGLGATIGERVGETARTLVRALEGPPPTIASEAPVAFRCPTCGRRLARGEARCAGCGQPARFRCPYCAREVDPGWRGCPACGAALPAAWEGR</sequence>
<dbReference type="RefSeq" id="WP_088570783.1">
    <property type="nucleotide sequence ID" value="NZ_FYEK01000022.1"/>
</dbReference>
<feature type="domain" description="4Fe-4S ferredoxin-type" evidence="2">
    <location>
        <begin position="112"/>
        <end position="142"/>
    </location>
</feature>
<evidence type="ECO:0000259" key="2">
    <source>
        <dbReference type="PROSITE" id="PS51379"/>
    </source>
</evidence>
<dbReference type="OrthoDB" id="3818361at2"/>
<reference evidence="4" key="1">
    <citation type="submission" date="2017-06" db="EMBL/GenBank/DDBJ databases">
        <authorList>
            <person name="Varghese N."/>
            <person name="Submissions S."/>
        </authorList>
    </citation>
    <scope>NUCLEOTIDE SEQUENCE [LARGE SCALE GENOMIC DNA]</scope>
    <source>
        <strain evidence="4">JAD2</strain>
    </source>
</reference>
<dbReference type="EMBL" id="FYEK01000022">
    <property type="protein sequence ID" value="SNB62409.1"/>
    <property type="molecule type" value="Genomic_DNA"/>
</dbReference>
<protein>
    <submittedName>
        <fullName evidence="3">Double zinc ribbon</fullName>
    </submittedName>
</protein>
<keyword evidence="1" id="KW-1133">Transmembrane helix</keyword>
<dbReference type="InParanoid" id="A0A212QSK5"/>
<dbReference type="Proteomes" id="UP000197025">
    <property type="component" value="Unassembled WGS sequence"/>
</dbReference>
<feature type="transmembrane region" description="Helical" evidence="1">
    <location>
        <begin position="7"/>
        <end position="23"/>
    </location>
</feature>
<accession>A0A212QSK5</accession>
<dbReference type="PROSITE" id="PS51379">
    <property type="entry name" value="4FE4S_FER_2"/>
    <property type="match status" value="1"/>
</dbReference>
<name>A0A212QSK5_9CHLR</name>
<organism evidence="3 4">
    <name type="scientific">Thermoflexus hugenholtzii JAD2</name>
    <dbReference type="NCBI Taxonomy" id="877466"/>
    <lineage>
        <taxon>Bacteria</taxon>
        <taxon>Bacillati</taxon>
        <taxon>Chloroflexota</taxon>
        <taxon>Thermoflexia</taxon>
        <taxon>Thermoflexales</taxon>
        <taxon>Thermoflexaceae</taxon>
        <taxon>Thermoflexus</taxon>
    </lineage>
</organism>
<keyword evidence="4" id="KW-1185">Reference proteome</keyword>
<proteinExistence type="predicted"/>
<evidence type="ECO:0000313" key="4">
    <source>
        <dbReference type="Proteomes" id="UP000197025"/>
    </source>
</evidence>
<dbReference type="InterPro" id="IPR025874">
    <property type="entry name" value="DZR"/>
</dbReference>
<dbReference type="AlphaFoldDB" id="A0A212QSK5"/>
<keyword evidence="1" id="KW-0472">Membrane</keyword>
<dbReference type="Pfam" id="PF12773">
    <property type="entry name" value="DZR"/>
    <property type="match status" value="1"/>
</dbReference>